<proteinExistence type="predicted"/>
<dbReference type="STRING" id="913774.A0A0C3GSQ8"/>
<dbReference type="AlphaFoldDB" id="A0A0C3GSQ8"/>
<dbReference type="EMBL" id="KN832879">
    <property type="protein sequence ID" value="KIM99080.1"/>
    <property type="molecule type" value="Genomic_DNA"/>
</dbReference>
<sequence>MRVILDTIAAFPDGQPLRIADIGGGTGRYAVQLAKLGHKVTLSDISSSELELGAQYAKRETVSLEKIIQADARDISSAFATEGKYDIVLLLGPLYHLLEESERLRALEDCIGITKSKGFIISSFVTKFAHLRDVAQKDPGRLHREWEFYSRYLLTGEYTRNKASISHHTHPGEIQQLFDKVSNKGVVVQKISGCEGFLGGGLSRHLNGLSEEEYELWVDVIVNVSEDPHLLSAADHIIVVAKRD</sequence>
<dbReference type="OrthoDB" id="3436015at2759"/>
<reference evidence="3" key="2">
    <citation type="submission" date="2015-01" db="EMBL/GenBank/DDBJ databases">
        <title>Evolutionary Origins and Diversification of the Mycorrhizal Mutualists.</title>
        <authorList>
            <consortium name="DOE Joint Genome Institute"/>
            <consortium name="Mycorrhizal Genomics Consortium"/>
            <person name="Kohler A."/>
            <person name="Kuo A."/>
            <person name="Nagy L.G."/>
            <person name="Floudas D."/>
            <person name="Copeland A."/>
            <person name="Barry K.W."/>
            <person name="Cichocki N."/>
            <person name="Veneault-Fourrey C."/>
            <person name="LaButti K."/>
            <person name="Lindquist E.A."/>
            <person name="Lipzen A."/>
            <person name="Lundell T."/>
            <person name="Morin E."/>
            <person name="Murat C."/>
            <person name="Riley R."/>
            <person name="Ohm R."/>
            <person name="Sun H."/>
            <person name="Tunlid A."/>
            <person name="Henrissat B."/>
            <person name="Grigoriev I.V."/>
            <person name="Hibbett D.S."/>
            <person name="Martin F."/>
        </authorList>
    </citation>
    <scope>NUCLEOTIDE SEQUENCE [LARGE SCALE GENOMIC DNA]</scope>
    <source>
        <strain evidence="3">Zn</strain>
    </source>
</reference>
<dbReference type="Pfam" id="PF13649">
    <property type="entry name" value="Methyltransf_25"/>
    <property type="match status" value="1"/>
</dbReference>
<keyword evidence="3" id="KW-1185">Reference proteome</keyword>
<dbReference type="InParanoid" id="A0A0C3GSQ8"/>
<dbReference type="HOGENOM" id="CLU_061789_0_0_1"/>
<reference evidence="2 3" key="1">
    <citation type="submission" date="2014-04" db="EMBL/GenBank/DDBJ databases">
        <authorList>
            <consortium name="DOE Joint Genome Institute"/>
            <person name="Kuo A."/>
            <person name="Martino E."/>
            <person name="Perotto S."/>
            <person name="Kohler A."/>
            <person name="Nagy L.G."/>
            <person name="Floudas D."/>
            <person name="Copeland A."/>
            <person name="Barry K.W."/>
            <person name="Cichocki N."/>
            <person name="Veneault-Fourrey C."/>
            <person name="LaButti K."/>
            <person name="Lindquist E.A."/>
            <person name="Lipzen A."/>
            <person name="Lundell T."/>
            <person name="Morin E."/>
            <person name="Murat C."/>
            <person name="Sun H."/>
            <person name="Tunlid A."/>
            <person name="Henrissat B."/>
            <person name="Grigoriev I.V."/>
            <person name="Hibbett D.S."/>
            <person name="Martin F."/>
            <person name="Nordberg H.P."/>
            <person name="Cantor M.N."/>
            <person name="Hua S.X."/>
        </authorList>
    </citation>
    <scope>NUCLEOTIDE SEQUENCE [LARGE SCALE GENOMIC DNA]</scope>
    <source>
        <strain evidence="2 3">Zn</strain>
    </source>
</reference>
<dbReference type="Proteomes" id="UP000054321">
    <property type="component" value="Unassembled WGS sequence"/>
</dbReference>
<dbReference type="SUPFAM" id="SSF53335">
    <property type="entry name" value="S-adenosyl-L-methionine-dependent methyltransferases"/>
    <property type="match status" value="1"/>
</dbReference>
<evidence type="ECO:0000313" key="3">
    <source>
        <dbReference type="Proteomes" id="UP000054321"/>
    </source>
</evidence>
<name>A0A0C3GSQ8_OIDMZ</name>
<dbReference type="InterPro" id="IPR029063">
    <property type="entry name" value="SAM-dependent_MTases_sf"/>
</dbReference>
<gene>
    <name evidence="2" type="ORF">OIDMADRAFT_19976</name>
</gene>
<protein>
    <recommendedName>
        <fullName evidence="1">Methyltransferase domain-containing protein</fullName>
    </recommendedName>
</protein>
<accession>A0A0C3GSQ8</accession>
<feature type="domain" description="Methyltransferase" evidence="1">
    <location>
        <begin position="19"/>
        <end position="118"/>
    </location>
</feature>
<evidence type="ECO:0000259" key="1">
    <source>
        <dbReference type="Pfam" id="PF13649"/>
    </source>
</evidence>
<dbReference type="Gene3D" id="3.40.50.150">
    <property type="entry name" value="Vaccinia Virus protein VP39"/>
    <property type="match status" value="1"/>
</dbReference>
<organism evidence="2 3">
    <name type="scientific">Oidiodendron maius (strain Zn)</name>
    <dbReference type="NCBI Taxonomy" id="913774"/>
    <lineage>
        <taxon>Eukaryota</taxon>
        <taxon>Fungi</taxon>
        <taxon>Dikarya</taxon>
        <taxon>Ascomycota</taxon>
        <taxon>Pezizomycotina</taxon>
        <taxon>Leotiomycetes</taxon>
        <taxon>Leotiomycetes incertae sedis</taxon>
        <taxon>Myxotrichaceae</taxon>
        <taxon>Oidiodendron</taxon>
    </lineage>
</organism>
<dbReference type="InterPro" id="IPR041698">
    <property type="entry name" value="Methyltransf_25"/>
</dbReference>
<evidence type="ECO:0000313" key="2">
    <source>
        <dbReference type="EMBL" id="KIM99080.1"/>
    </source>
</evidence>
<dbReference type="CDD" id="cd02440">
    <property type="entry name" value="AdoMet_MTases"/>
    <property type="match status" value="1"/>
</dbReference>